<dbReference type="PIRSF" id="PIRSF003203">
    <property type="entry name" value="AzlD"/>
    <property type="match status" value="1"/>
</dbReference>
<gene>
    <name evidence="2" type="ORF">CYJ26_06945</name>
</gene>
<dbReference type="GeneID" id="81708668"/>
<dbReference type="Proteomes" id="UP000234778">
    <property type="component" value="Unassembled WGS sequence"/>
</dbReference>
<name>A0A2I1KSF6_9ACTO</name>
<dbReference type="RefSeq" id="WP_034235987.1">
    <property type="nucleotide sequence ID" value="NZ_JAHAIH010000009.1"/>
</dbReference>
<keyword evidence="1" id="KW-0472">Membrane</keyword>
<dbReference type="EMBL" id="PKHA01000006">
    <property type="protein sequence ID" value="PKY98553.1"/>
    <property type="molecule type" value="Genomic_DNA"/>
</dbReference>
<accession>A0A2I1KSF6</accession>
<evidence type="ECO:0000256" key="1">
    <source>
        <dbReference type="SAM" id="Phobius"/>
    </source>
</evidence>
<comment type="caution">
    <text evidence="2">The sequence shown here is derived from an EMBL/GenBank/DDBJ whole genome shotgun (WGS) entry which is preliminary data.</text>
</comment>
<keyword evidence="1" id="KW-0812">Transmembrane</keyword>
<feature type="transmembrane region" description="Helical" evidence="1">
    <location>
        <begin position="6"/>
        <end position="28"/>
    </location>
</feature>
<keyword evidence="1" id="KW-1133">Transmembrane helix</keyword>
<proteinExistence type="predicted"/>
<dbReference type="InterPro" id="IPR008407">
    <property type="entry name" value="Brnchd-chn_aa_trnsp_AzlD"/>
</dbReference>
<reference evidence="2 3" key="1">
    <citation type="submission" date="2017-12" db="EMBL/GenBank/DDBJ databases">
        <title>Phylogenetic diversity of female urinary microbiome.</title>
        <authorList>
            <person name="Thomas-White K."/>
            <person name="Wolfe A.J."/>
        </authorList>
    </citation>
    <scope>NUCLEOTIDE SEQUENCE [LARGE SCALE GENOMIC DNA]</scope>
    <source>
        <strain evidence="2 3">UMB0319</strain>
    </source>
</reference>
<evidence type="ECO:0000313" key="3">
    <source>
        <dbReference type="Proteomes" id="UP000234778"/>
    </source>
</evidence>
<protein>
    <submittedName>
        <fullName evidence="2">Branched-chain amino acid transporter</fullName>
    </submittedName>
</protein>
<evidence type="ECO:0000313" key="2">
    <source>
        <dbReference type="EMBL" id="PKY98553.1"/>
    </source>
</evidence>
<organism evidence="2 3">
    <name type="scientific">Actinomyces urogenitalis</name>
    <dbReference type="NCBI Taxonomy" id="103621"/>
    <lineage>
        <taxon>Bacteria</taxon>
        <taxon>Bacillati</taxon>
        <taxon>Actinomycetota</taxon>
        <taxon>Actinomycetes</taxon>
        <taxon>Actinomycetales</taxon>
        <taxon>Actinomycetaceae</taxon>
        <taxon>Actinomyces</taxon>
    </lineage>
</organism>
<dbReference type="AlphaFoldDB" id="A0A2I1KSF6"/>
<sequence length="107" mass="11003">MLSPAEIAVAVAVVAAITFACRLAPFVLLRGRPARPLLDFLSRTMPLGVMVVLVAYTLAGVTSSPASWVPYLGGIGATAALHLWRRSIALSLVGGTGVYVAASLLLG</sequence>
<feature type="transmembrane region" description="Helical" evidence="1">
    <location>
        <begin position="88"/>
        <end position="106"/>
    </location>
</feature>
<dbReference type="Pfam" id="PF05437">
    <property type="entry name" value="AzlD"/>
    <property type="match status" value="1"/>
</dbReference>